<keyword evidence="3" id="KW-1185">Reference proteome</keyword>
<organism evidence="2 3">
    <name type="scientific">Actinomadura gamaensis</name>
    <dbReference type="NCBI Taxonomy" id="1763541"/>
    <lineage>
        <taxon>Bacteria</taxon>
        <taxon>Bacillati</taxon>
        <taxon>Actinomycetota</taxon>
        <taxon>Actinomycetes</taxon>
        <taxon>Streptosporangiales</taxon>
        <taxon>Thermomonosporaceae</taxon>
        <taxon>Actinomadura</taxon>
    </lineage>
</organism>
<proteinExistence type="predicted"/>
<evidence type="ECO:0000313" key="3">
    <source>
        <dbReference type="Proteomes" id="UP001595872"/>
    </source>
</evidence>
<accession>A0ABV9U573</accession>
<dbReference type="EMBL" id="JBHSIT010000009">
    <property type="protein sequence ID" value="MFC4911551.1"/>
    <property type="molecule type" value="Genomic_DNA"/>
</dbReference>
<dbReference type="Proteomes" id="UP001595872">
    <property type="component" value="Unassembled WGS sequence"/>
</dbReference>
<reference evidence="3" key="1">
    <citation type="journal article" date="2019" name="Int. J. Syst. Evol. Microbiol.">
        <title>The Global Catalogue of Microorganisms (GCM) 10K type strain sequencing project: providing services to taxonomists for standard genome sequencing and annotation.</title>
        <authorList>
            <consortium name="The Broad Institute Genomics Platform"/>
            <consortium name="The Broad Institute Genome Sequencing Center for Infectious Disease"/>
            <person name="Wu L."/>
            <person name="Ma J."/>
        </authorList>
    </citation>
    <scope>NUCLEOTIDE SEQUENCE [LARGE SCALE GENOMIC DNA]</scope>
    <source>
        <strain evidence="3">KLKA75</strain>
    </source>
</reference>
<feature type="region of interest" description="Disordered" evidence="1">
    <location>
        <begin position="1"/>
        <end position="56"/>
    </location>
</feature>
<dbReference type="RefSeq" id="WP_378260565.1">
    <property type="nucleotide sequence ID" value="NZ_JBHSIT010000009.1"/>
</dbReference>
<protein>
    <submittedName>
        <fullName evidence="2">Uncharacterized protein</fullName>
    </submittedName>
</protein>
<feature type="compositionally biased region" description="Gly residues" evidence="1">
    <location>
        <begin position="1"/>
        <end position="11"/>
    </location>
</feature>
<name>A0ABV9U573_9ACTN</name>
<evidence type="ECO:0000256" key="1">
    <source>
        <dbReference type="SAM" id="MobiDB-lite"/>
    </source>
</evidence>
<evidence type="ECO:0000313" key="2">
    <source>
        <dbReference type="EMBL" id="MFC4911551.1"/>
    </source>
</evidence>
<gene>
    <name evidence="2" type="ORF">ACFPCY_29905</name>
</gene>
<comment type="caution">
    <text evidence="2">The sequence shown here is derived from an EMBL/GenBank/DDBJ whole genome shotgun (WGS) entry which is preliminary data.</text>
</comment>
<sequence>MEPEASGGGRQRGGRPVDGRQDGGRQSGGPQSGGRRDGARQDGGLPAGGRQSGGSLDAASDVHALIRDLLPVLAPSAWLDAATSEMVLPIGHSQARASTATVLERCADQPRTRWPRLVDEWVREVGDRAFRAVGEMELFGDVRERLRLRIVPKLAPRDREGLVVVPAGDHFDAVVVIDHPRYGGPLTRDRAGLLGLRRLGYVMTNTHDRELADVEVRDQPLLPGRDVRVITKPGSPYVSALLSEVHQFLPSPNEHGALVGAPSHSTLLLYPIADRAVEEVIPVFADVVAEMHANADDPCAPGVYWSHGERRLTPVMHAPGGPVNAEFGDLLSRLPEE</sequence>